<dbReference type="GO" id="GO:0019305">
    <property type="term" value="P:dTDP-rhamnose biosynthetic process"/>
    <property type="evidence" value="ECO:0007669"/>
    <property type="project" value="UniProtKB-UniPathway"/>
</dbReference>
<comment type="cofactor">
    <cofactor evidence="6">
        <name>Mg(2+)</name>
        <dbReference type="ChEBI" id="CHEBI:18420"/>
    </cofactor>
    <text evidence="6">Binds 1 Mg(2+) ion per monomer.</text>
</comment>
<evidence type="ECO:0000313" key="8">
    <source>
        <dbReference type="EMBL" id="RCN59130.1"/>
    </source>
</evidence>
<name>A0A368HLG4_9GAMM</name>
<dbReference type="CDD" id="cd05254">
    <property type="entry name" value="dTDP_HR_like_SDR_e"/>
    <property type="match status" value="1"/>
</dbReference>
<keyword evidence="9" id="KW-1185">Reference proteome</keyword>
<protein>
    <recommendedName>
        <fullName evidence="4 6">dTDP-4-dehydrorhamnose reductase</fullName>
        <ecNumber evidence="3 6">1.1.1.133</ecNumber>
    </recommendedName>
</protein>
<dbReference type="EC" id="1.1.1.133" evidence="3 6"/>
<feature type="domain" description="RmlD-like substrate binding" evidence="7">
    <location>
        <begin position="11"/>
        <end position="286"/>
    </location>
</feature>
<evidence type="ECO:0000256" key="1">
    <source>
        <dbReference type="ARBA" id="ARBA00004781"/>
    </source>
</evidence>
<dbReference type="Gene3D" id="3.40.50.720">
    <property type="entry name" value="NAD(P)-binding Rossmann-like Domain"/>
    <property type="match status" value="1"/>
</dbReference>
<evidence type="ECO:0000256" key="3">
    <source>
        <dbReference type="ARBA" id="ARBA00012929"/>
    </source>
</evidence>
<evidence type="ECO:0000313" key="9">
    <source>
        <dbReference type="Proteomes" id="UP000253250"/>
    </source>
</evidence>
<gene>
    <name evidence="8" type="primary">rfbD</name>
    <name evidence="8" type="ORF">C4900_05250</name>
</gene>
<dbReference type="InterPro" id="IPR036291">
    <property type="entry name" value="NAD(P)-bd_dom_sf"/>
</dbReference>
<dbReference type="RefSeq" id="WP_114282529.1">
    <property type="nucleotide sequence ID" value="NZ_PSYR01000001.1"/>
</dbReference>
<dbReference type="GO" id="GO:0005829">
    <property type="term" value="C:cytosol"/>
    <property type="evidence" value="ECO:0007669"/>
    <property type="project" value="TreeGrafter"/>
</dbReference>
<dbReference type="Gene3D" id="3.90.25.10">
    <property type="entry name" value="UDP-galactose 4-epimerase, domain 1"/>
    <property type="match status" value="1"/>
</dbReference>
<comment type="similarity">
    <text evidence="2 6">Belongs to the dTDP-4-dehydrorhamnose reductase family.</text>
</comment>
<evidence type="ECO:0000256" key="5">
    <source>
        <dbReference type="ARBA" id="ARBA00048200"/>
    </source>
</evidence>
<dbReference type="Pfam" id="PF04321">
    <property type="entry name" value="RmlD_sub_bind"/>
    <property type="match status" value="1"/>
</dbReference>
<comment type="caution">
    <text evidence="8">The sequence shown here is derived from an EMBL/GenBank/DDBJ whole genome shotgun (WGS) entry which is preliminary data.</text>
</comment>
<sequence>MAHADKARQGIALFGAQGQLGRALAQVLAGLGPVHTLSHADCDIGDETAVHAAVRRLRPGVIVNAAAYTAVDKAEAERDTALRINAYGPGYLADAALSVGAWLVHYSTDYVFDGTAGRPYREDDLTAPLNVYGESKRLGEEAVLARPLTAFVLRTAWLYDREGRNFLTTVRRLAANGPLRIVCDQYGSPTPVTVLAQTTRAILVHPRAADCAGLYHAACDGATSWHGFAEAIVRSFGLAVAVLPITTADYPTAAHRPAYSVLDGARLKEHLGITLPSWDQALADLFMERP</sequence>
<dbReference type="AlphaFoldDB" id="A0A368HLG4"/>
<dbReference type="GO" id="GO:0008831">
    <property type="term" value="F:dTDP-4-dehydrorhamnose reductase activity"/>
    <property type="evidence" value="ECO:0007669"/>
    <property type="project" value="UniProtKB-EC"/>
</dbReference>
<accession>A0A368HLG4</accession>
<keyword evidence="6" id="KW-0560">Oxidoreductase</keyword>
<proteinExistence type="inferred from homology"/>
<dbReference type="PANTHER" id="PTHR10491:SF4">
    <property type="entry name" value="METHIONINE ADENOSYLTRANSFERASE 2 SUBUNIT BETA"/>
    <property type="match status" value="1"/>
</dbReference>
<evidence type="ECO:0000256" key="2">
    <source>
        <dbReference type="ARBA" id="ARBA00010944"/>
    </source>
</evidence>
<organism evidence="8 9">
    <name type="scientific">Acidiferrobacter thiooxydans</name>
    <dbReference type="NCBI Taxonomy" id="163359"/>
    <lineage>
        <taxon>Bacteria</taxon>
        <taxon>Pseudomonadati</taxon>
        <taxon>Pseudomonadota</taxon>
        <taxon>Gammaproteobacteria</taxon>
        <taxon>Acidiferrobacterales</taxon>
        <taxon>Acidiferrobacteraceae</taxon>
        <taxon>Acidiferrobacter</taxon>
    </lineage>
</organism>
<dbReference type="Proteomes" id="UP000253250">
    <property type="component" value="Unassembled WGS sequence"/>
</dbReference>
<dbReference type="UniPathway" id="UPA00124"/>
<keyword evidence="6" id="KW-0521">NADP</keyword>
<dbReference type="PANTHER" id="PTHR10491">
    <property type="entry name" value="DTDP-4-DEHYDRORHAMNOSE REDUCTASE"/>
    <property type="match status" value="1"/>
</dbReference>
<evidence type="ECO:0000259" key="7">
    <source>
        <dbReference type="Pfam" id="PF04321"/>
    </source>
</evidence>
<dbReference type="OrthoDB" id="9803892at2"/>
<dbReference type="UniPathway" id="UPA00281"/>
<comment type="catalytic activity">
    <reaction evidence="5 6">
        <text>dTDP-beta-L-rhamnose + NADP(+) = dTDP-4-dehydro-beta-L-rhamnose + NADPH + H(+)</text>
        <dbReference type="Rhea" id="RHEA:21796"/>
        <dbReference type="ChEBI" id="CHEBI:15378"/>
        <dbReference type="ChEBI" id="CHEBI:57510"/>
        <dbReference type="ChEBI" id="CHEBI:57783"/>
        <dbReference type="ChEBI" id="CHEBI:58349"/>
        <dbReference type="ChEBI" id="CHEBI:62830"/>
        <dbReference type="EC" id="1.1.1.133"/>
    </reaction>
</comment>
<dbReference type="InterPro" id="IPR029903">
    <property type="entry name" value="RmlD-like-bd"/>
</dbReference>
<dbReference type="GO" id="GO:0009243">
    <property type="term" value="P:O antigen biosynthetic process"/>
    <property type="evidence" value="ECO:0007669"/>
    <property type="project" value="UniProtKB-UniPathway"/>
</dbReference>
<dbReference type="SUPFAM" id="SSF51735">
    <property type="entry name" value="NAD(P)-binding Rossmann-fold domains"/>
    <property type="match status" value="1"/>
</dbReference>
<dbReference type="EMBL" id="PSYR01000001">
    <property type="protein sequence ID" value="RCN59130.1"/>
    <property type="molecule type" value="Genomic_DNA"/>
</dbReference>
<comment type="function">
    <text evidence="6">Catalyzes the reduction of dTDP-6-deoxy-L-lyxo-4-hexulose to yield dTDP-L-rhamnose.</text>
</comment>
<dbReference type="NCBIfam" id="TIGR01214">
    <property type="entry name" value="rmlD"/>
    <property type="match status" value="1"/>
</dbReference>
<evidence type="ECO:0000256" key="4">
    <source>
        <dbReference type="ARBA" id="ARBA00017099"/>
    </source>
</evidence>
<dbReference type="InterPro" id="IPR005913">
    <property type="entry name" value="dTDP_dehydrorham_reduct"/>
</dbReference>
<reference evidence="8 9" key="1">
    <citation type="submission" date="2018-02" db="EMBL/GenBank/DDBJ databases">
        <title>Insights into the biology of acidophilic members of the Acidiferrobacteraceae family derived from comparative genomic analyses.</title>
        <authorList>
            <person name="Issotta F."/>
            <person name="Thyssen C."/>
            <person name="Mena C."/>
            <person name="Moya A."/>
            <person name="Bellenberg S."/>
            <person name="Sproer C."/>
            <person name="Covarrubias P.C."/>
            <person name="Sand W."/>
            <person name="Quatrini R."/>
            <person name="Vera M."/>
        </authorList>
    </citation>
    <scope>NUCLEOTIDE SEQUENCE [LARGE SCALE GENOMIC DNA]</scope>
    <source>
        <strain evidence="9">m-1</strain>
    </source>
</reference>
<comment type="pathway">
    <text evidence="1 6">Carbohydrate biosynthesis; dTDP-L-rhamnose biosynthesis.</text>
</comment>
<evidence type="ECO:0000256" key="6">
    <source>
        <dbReference type="RuleBase" id="RU364082"/>
    </source>
</evidence>